<reference evidence="3" key="1">
    <citation type="journal article" date="2020" name="New Phytol.">
        <title>Comparative genomics reveals dynamic genome evolution in host specialist ectomycorrhizal fungi.</title>
        <authorList>
            <person name="Lofgren L.A."/>
            <person name="Nguyen N.H."/>
            <person name="Vilgalys R."/>
            <person name="Ruytinx J."/>
            <person name="Liao H.L."/>
            <person name="Branco S."/>
            <person name="Kuo A."/>
            <person name="LaButti K."/>
            <person name="Lipzen A."/>
            <person name="Andreopoulos W."/>
            <person name="Pangilinan J."/>
            <person name="Riley R."/>
            <person name="Hundley H."/>
            <person name="Na H."/>
            <person name="Barry K."/>
            <person name="Grigoriev I.V."/>
            <person name="Stajich J.E."/>
            <person name="Kennedy P.G."/>
        </authorList>
    </citation>
    <scope>NUCLEOTIDE SEQUENCE</scope>
    <source>
        <strain evidence="3">S12</strain>
    </source>
</reference>
<dbReference type="Gene3D" id="3.40.50.410">
    <property type="entry name" value="von Willebrand factor, type A domain"/>
    <property type="match status" value="1"/>
</dbReference>
<keyword evidence="4" id="KW-1185">Reference proteome</keyword>
<dbReference type="CDD" id="cd00198">
    <property type="entry name" value="vWFA"/>
    <property type="match status" value="1"/>
</dbReference>
<evidence type="ECO:0000259" key="2">
    <source>
        <dbReference type="PROSITE" id="PS50234"/>
    </source>
</evidence>
<dbReference type="GeneID" id="64596250"/>
<dbReference type="Gene3D" id="3.40.50.300">
    <property type="entry name" value="P-loop containing nucleotide triphosphate hydrolases"/>
    <property type="match status" value="1"/>
</dbReference>
<dbReference type="EMBL" id="JABBWE010000016">
    <property type="protein sequence ID" value="KAG1797368.1"/>
    <property type="molecule type" value="Genomic_DNA"/>
</dbReference>
<accession>A0A9P7DKW2</accession>
<dbReference type="Pfam" id="PF13519">
    <property type="entry name" value="VWA_2"/>
    <property type="match status" value="1"/>
</dbReference>
<comment type="caution">
    <text evidence="3">The sequence shown here is derived from an EMBL/GenBank/DDBJ whole genome shotgun (WGS) entry which is preliminary data.</text>
</comment>
<organism evidence="3 4">
    <name type="scientific">Suillus plorans</name>
    <dbReference type="NCBI Taxonomy" id="116603"/>
    <lineage>
        <taxon>Eukaryota</taxon>
        <taxon>Fungi</taxon>
        <taxon>Dikarya</taxon>
        <taxon>Basidiomycota</taxon>
        <taxon>Agaricomycotina</taxon>
        <taxon>Agaricomycetes</taxon>
        <taxon>Agaricomycetidae</taxon>
        <taxon>Boletales</taxon>
        <taxon>Suillineae</taxon>
        <taxon>Suillaceae</taxon>
        <taxon>Suillus</taxon>
    </lineage>
</organism>
<dbReference type="InterPro" id="IPR036465">
    <property type="entry name" value="vWFA_dom_sf"/>
</dbReference>
<dbReference type="OrthoDB" id="2343366at2759"/>
<dbReference type="Proteomes" id="UP000719766">
    <property type="component" value="Unassembled WGS sequence"/>
</dbReference>
<name>A0A9P7DKW2_9AGAM</name>
<dbReference type="GO" id="GO:0005525">
    <property type="term" value="F:GTP binding"/>
    <property type="evidence" value="ECO:0007669"/>
    <property type="project" value="InterPro"/>
</dbReference>
<feature type="domain" description="VWFA" evidence="2">
    <location>
        <begin position="2229"/>
        <end position="2444"/>
    </location>
</feature>
<dbReference type="SUPFAM" id="SSF53300">
    <property type="entry name" value="vWA-like"/>
    <property type="match status" value="1"/>
</dbReference>
<evidence type="ECO:0000313" key="3">
    <source>
        <dbReference type="EMBL" id="KAG1797368.1"/>
    </source>
</evidence>
<dbReference type="InterPro" id="IPR015894">
    <property type="entry name" value="Guanylate-bd_N"/>
</dbReference>
<feature type="region of interest" description="Disordered" evidence="1">
    <location>
        <begin position="227"/>
        <end position="261"/>
    </location>
</feature>
<gene>
    <name evidence="3" type="ORF">HD556DRAFT_1356257</name>
</gene>
<dbReference type="InterPro" id="IPR027417">
    <property type="entry name" value="P-loop_NTPase"/>
</dbReference>
<dbReference type="PROSITE" id="PS50234">
    <property type="entry name" value="VWFA"/>
    <property type="match status" value="1"/>
</dbReference>
<dbReference type="RefSeq" id="XP_041162478.1">
    <property type="nucleotide sequence ID" value="XM_041302486.1"/>
</dbReference>
<dbReference type="SUPFAM" id="SSF52540">
    <property type="entry name" value="P-loop containing nucleoside triphosphate hydrolases"/>
    <property type="match status" value="1"/>
</dbReference>
<dbReference type="Pfam" id="PF02263">
    <property type="entry name" value="GBP"/>
    <property type="match status" value="1"/>
</dbReference>
<dbReference type="SMART" id="SM00327">
    <property type="entry name" value="VWA"/>
    <property type="match status" value="1"/>
</dbReference>
<evidence type="ECO:0000313" key="4">
    <source>
        <dbReference type="Proteomes" id="UP000719766"/>
    </source>
</evidence>
<protein>
    <recommendedName>
        <fullName evidence="2">VWFA domain-containing protein</fullName>
    </recommendedName>
</protein>
<dbReference type="InterPro" id="IPR002035">
    <property type="entry name" value="VWF_A"/>
</dbReference>
<dbReference type="GO" id="GO:0003924">
    <property type="term" value="F:GTPase activity"/>
    <property type="evidence" value="ECO:0007669"/>
    <property type="project" value="InterPro"/>
</dbReference>
<dbReference type="PANTHER" id="PTHR22796">
    <property type="entry name" value="URG4-RELATED"/>
    <property type="match status" value="1"/>
</dbReference>
<sequence>MNEDVFNSRRRYSTGPQPPILLVEAAVSDATAVGESSLTPRSNTRRLLQKVKQGVTRRLSFFRLSRSYDSAQDVKPEGASLSPHIEDAHSGVEEDVGSQPIVAQVQHTTFGVDEGAGLQSVVAHIHNITEEGSGLQSVGTERRAAYETTDHTNTLERTHTEIESPGLDRFMSQRHDISTATSYSAQNTKTISCDPLSYPHCLDEMDKDGRSASQALSLKDDHIVRRDKPLVPKDANDDDDDVYLSAKSGDGEGFTDAEDSLPENDARDLVQSIKSMYRVLDLVSERGSGGLVDKIIIAQDSLRTFINAICPGAYVSMTNVDFSALDGLIVKPIGIYGSKEEIVRLLSSLGAVDDHVAAQLVTNHSESSVSKPSLRSGLYIVRTNYEATSDEQVFVIYWPEDATWDDSAPSSVKRTRVTFMRYLTTICDQVMALISPEHARSVVWSGQEGEDTMEMDENQDEYDRMFTFEVMKTNEQEEAIKPRPGFKATSSHITTPQAHPEMTVDVGLHMPCLLHGETTQGFMTSSYLPARKIAEKWTRKSITRLQLSNWLCNDSLRINENLDVNALHLLLDAGLRDRFPQLCNQWQQESADILSNVWASNTLTEARTRRKLEDDSPLLTPIFHWALVDAIIQKFPTFTHDSFPYSAKNEQDCPATQEPEHATESRLEQPQSFLIHSLSSSSPHSMMSVQHSSKVQDELSTIIELYPEIGEELRHTVQKLCIEKIDSRDFKSYKQRIYVAQSLLRQFPDIKMEDEDFLNFILDEDIRHVRESVRMMGRSASPHQQPKGLINTALNGFNSFISSGQDSQFVDKTFNEAEAAASAISDTQFLAELDDTEKLPVLKKVVAGTRAAALAHFRSLLMMQTTTLTHLTLHIQINKCVAQFRREAVSSEEKQQADSRKRLIVSFNAHSQIDFHSHTSLIDAIENGRGLWSLAPSSVQITGSRENFEQPKLKFTVHLMQLTAQDLHSLQLDSSVVPSPKFTNSFSFKLPLGHSVVRAQLLPGEKILLATTDGFGSLTMYLEHLTAIEGALVHGGRGKKLHSNKIGEFVLAFDESKHVLSVVATEKLLLHIFVHDDSRVVFQANGSAINLTQWYPEGTSIKHACFIHGGEELLLVDTLAQARVYSLTTMQFRPATLNLIQIPTAIYSTPDGSCLLTSHVHGTDLILTAYHWSTFGSTDGIPLEIPNLPLDQPLLLTSLINRNVVHLVTLDINTRSCRSIALDITRKVTEFTFKERSTRGENAKSGNIAAHSCLIDCHAEVWTRFPVLTAIQRETITSSSKRCQRTLVFVTEQDYDRFIPHFHDLISTFERTSKKPTGNLLKSIDVSSTTHSAFRNSHLGGAEWSVSKFRAGEWLAEFLCLIPIQIALTMENRFIPLKDGVYSTQLEKSLLGAEVNRIVDHLSFGWYESLFQSYMAKKPVKVVSSMGEQSVGKSFSLNHLVDTSFAGSAMRTTEGVWMSVTPTKDALVVALDFEGVHSIERSAQEDTLLVLFNTAISNLVLFRNNFALSRDITGLFQSFQSSATVLDPAANPNLFQSTLVIIIKDVVDSDTSDIAKEFALKFHKIVQDEQEANFISRLHAGQLNIIPWPVIESQEFYKLFPALKRQLDKQKLTHNTAGEFLHVMKTLMAKLKANDWGALSQSMASHRAQLLSVMLPNALAFGLQEVDPCPEPLKNLDDGVPIDMPDTASEFSLVEGQQSSHEAALHVLSRAWQDYDSRQHMADVVWVGNLTAHIDNLIDLRIAHVREWISLNVARFPSGQASIGDLMRTFGGATIDLKSNLQLCKLKCASCELLCIQSRLHDGQHNCQTSHACIHSCDFCALFGETKACTMSAGHPGNHMCLVNAHLCGQTCKLFGRQGCLNECTKVIAHAEDDHLCAATVHACGQPCELSKFRLADGSTPTCRGICGTPIDVDHDQHQCDARLCSFPCQLCKRLCASADHLHGLQDGAIHLCGEEHPCPKLCTADGICEIETAPQSIEATFTGKHETFQYTKYSQVAKRLKCSKPIPPGLAAHEGKHNHSLDEKVVHFCRARCEHCGYYCTLPLGHPQQEHETRHGSMSSSQWAIDGPDGTSLEVEGRRFSSNDEGAPMMCNIVCQTLGRHVHIDYCRSQDVTSCRLDPEVLHISKRVSPTPDRPKDFLTHNLFWRRSGFKDPYSREEQANFAKCDAMCSGPEHTTAEGNAAQPSFCTLPLFHVPMDPNTPLESLGYISNDGHHFSCRNPVVMQQAFHVIFVADRSRSMCRRDRQPLRNTPTSDKIIRSSNNRFGAVLSSLYSFWSARAAAVAGSQAARRDSYSVILFDQSVVDAVVNDFSSSPDNLLDAVLRYQTSAGTNFTAAIQRVQSVMEQHWSTERTPVIIFLSDGESPIEDQIIQDLCRSAIRLGKPLSFHSVSFGQDKHSSSLRRMSQIALEAQNNAPRDPLAPVAATVLSTYSEALDTVQLAETFLGIAHSLTKPRGFLISNKDT</sequence>
<evidence type="ECO:0000256" key="1">
    <source>
        <dbReference type="SAM" id="MobiDB-lite"/>
    </source>
</evidence>
<dbReference type="PANTHER" id="PTHR22796:SF1">
    <property type="entry name" value="VWFA DOMAIN-CONTAINING PROTEIN"/>
    <property type="match status" value="1"/>
</dbReference>
<proteinExistence type="predicted"/>